<comment type="similarity">
    <text evidence="2">Belongs to the TMEM175 family.</text>
</comment>
<feature type="transmembrane region" description="Helical" evidence="13">
    <location>
        <begin position="60"/>
        <end position="81"/>
    </location>
</feature>
<evidence type="ECO:0000313" key="15">
    <source>
        <dbReference type="Proteomes" id="UP001597045"/>
    </source>
</evidence>
<evidence type="ECO:0000256" key="6">
    <source>
        <dbReference type="ARBA" id="ARBA00022826"/>
    </source>
</evidence>
<dbReference type="InterPro" id="IPR010617">
    <property type="entry name" value="TMEM175-like"/>
</dbReference>
<dbReference type="Pfam" id="PF06736">
    <property type="entry name" value="TMEM175"/>
    <property type="match status" value="1"/>
</dbReference>
<evidence type="ECO:0000256" key="9">
    <source>
        <dbReference type="ARBA" id="ARBA00023065"/>
    </source>
</evidence>
<dbReference type="PANTHER" id="PTHR31462:SF5">
    <property type="entry name" value="ENDOSOMAL_LYSOSOMAL PROTON CHANNEL TMEM175"/>
    <property type="match status" value="1"/>
</dbReference>
<evidence type="ECO:0000256" key="2">
    <source>
        <dbReference type="ARBA" id="ARBA00006920"/>
    </source>
</evidence>
<keyword evidence="5 13" id="KW-0812">Transmembrane</keyword>
<evidence type="ECO:0000256" key="3">
    <source>
        <dbReference type="ARBA" id="ARBA00022448"/>
    </source>
</evidence>
<keyword evidence="9" id="KW-0406">Ion transport</keyword>
<protein>
    <submittedName>
        <fullName evidence="14">TMEM175 family protein</fullName>
    </submittedName>
</protein>
<evidence type="ECO:0000256" key="7">
    <source>
        <dbReference type="ARBA" id="ARBA00022958"/>
    </source>
</evidence>
<evidence type="ECO:0000256" key="4">
    <source>
        <dbReference type="ARBA" id="ARBA00022538"/>
    </source>
</evidence>
<accession>A0ABW3M1P4</accession>
<organism evidence="14 15">
    <name type="scientific">Kibdelosporangium lantanae</name>
    <dbReference type="NCBI Taxonomy" id="1497396"/>
    <lineage>
        <taxon>Bacteria</taxon>
        <taxon>Bacillati</taxon>
        <taxon>Actinomycetota</taxon>
        <taxon>Actinomycetes</taxon>
        <taxon>Pseudonocardiales</taxon>
        <taxon>Pseudonocardiaceae</taxon>
        <taxon>Kibdelosporangium</taxon>
    </lineage>
</organism>
<keyword evidence="10 13" id="KW-0472">Membrane</keyword>
<proteinExistence type="inferred from homology"/>
<keyword evidence="6" id="KW-0631">Potassium channel</keyword>
<sequence>MLSFAVIARFWMLHHRIFEHVKAYNSTLMWLNTLWLFTIVFLPFPTGLVGSYGTDHFTEVLYVGSVLASSLVQTILIVLVYRSDDLQVDDNPLQATNTANAVVSSALLVVALLLTALIRGVGYYSILVLFLSRPTLMVWGRFRRGSSSG</sequence>
<keyword evidence="7" id="KW-0630">Potassium</keyword>
<dbReference type="Proteomes" id="UP001597045">
    <property type="component" value="Unassembled WGS sequence"/>
</dbReference>
<keyword evidence="11" id="KW-0407">Ion channel</keyword>
<keyword evidence="8 13" id="KW-1133">Transmembrane helix</keyword>
<evidence type="ECO:0000256" key="12">
    <source>
        <dbReference type="ARBA" id="ARBA00034430"/>
    </source>
</evidence>
<evidence type="ECO:0000256" key="10">
    <source>
        <dbReference type="ARBA" id="ARBA00023136"/>
    </source>
</evidence>
<comment type="subcellular location">
    <subcellularLocation>
        <location evidence="1">Membrane</location>
        <topology evidence="1">Multi-pass membrane protein</topology>
    </subcellularLocation>
</comment>
<comment type="catalytic activity">
    <reaction evidence="12">
        <text>K(+)(in) = K(+)(out)</text>
        <dbReference type="Rhea" id="RHEA:29463"/>
        <dbReference type="ChEBI" id="CHEBI:29103"/>
    </reaction>
</comment>
<evidence type="ECO:0000256" key="11">
    <source>
        <dbReference type="ARBA" id="ARBA00023303"/>
    </source>
</evidence>
<name>A0ABW3M1P4_9PSEU</name>
<reference evidence="15" key="1">
    <citation type="journal article" date="2019" name="Int. J. Syst. Evol. Microbiol.">
        <title>The Global Catalogue of Microorganisms (GCM) 10K type strain sequencing project: providing services to taxonomists for standard genome sequencing and annotation.</title>
        <authorList>
            <consortium name="The Broad Institute Genomics Platform"/>
            <consortium name="The Broad Institute Genome Sequencing Center for Infectious Disease"/>
            <person name="Wu L."/>
            <person name="Ma J."/>
        </authorList>
    </citation>
    <scope>NUCLEOTIDE SEQUENCE [LARGE SCALE GENOMIC DNA]</scope>
    <source>
        <strain evidence="15">JCM 31486</strain>
    </source>
</reference>
<evidence type="ECO:0000256" key="13">
    <source>
        <dbReference type="SAM" id="Phobius"/>
    </source>
</evidence>
<keyword evidence="3" id="KW-0813">Transport</keyword>
<evidence type="ECO:0000256" key="8">
    <source>
        <dbReference type="ARBA" id="ARBA00022989"/>
    </source>
</evidence>
<feature type="transmembrane region" description="Helical" evidence="13">
    <location>
        <begin position="101"/>
        <end position="131"/>
    </location>
</feature>
<gene>
    <name evidence="14" type="ORF">ACFQ1S_02870</name>
</gene>
<keyword evidence="15" id="KW-1185">Reference proteome</keyword>
<evidence type="ECO:0000256" key="1">
    <source>
        <dbReference type="ARBA" id="ARBA00004141"/>
    </source>
</evidence>
<keyword evidence="4" id="KW-0633">Potassium transport</keyword>
<evidence type="ECO:0000256" key="5">
    <source>
        <dbReference type="ARBA" id="ARBA00022692"/>
    </source>
</evidence>
<comment type="caution">
    <text evidence="14">The sequence shown here is derived from an EMBL/GenBank/DDBJ whole genome shotgun (WGS) entry which is preliminary data.</text>
</comment>
<evidence type="ECO:0000313" key="14">
    <source>
        <dbReference type="EMBL" id="MFD1044610.1"/>
    </source>
</evidence>
<dbReference type="PANTHER" id="PTHR31462">
    <property type="entry name" value="ENDOSOMAL/LYSOSOMAL POTASSIUM CHANNEL TMEM175"/>
    <property type="match status" value="1"/>
</dbReference>
<dbReference type="EMBL" id="JBHTIS010000086">
    <property type="protein sequence ID" value="MFD1044610.1"/>
    <property type="molecule type" value="Genomic_DNA"/>
</dbReference>